<name>W6ZR00_COCMI</name>
<organism evidence="2 3">
    <name type="scientific">Bipolaris oryzae ATCC 44560</name>
    <dbReference type="NCBI Taxonomy" id="930090"/>
    <lineage>
        <taxon>Eukaryota</taxon>
        <taxon>Fungi</taxon>
        <taxon>Dikarya</taxon>
        <taxon>Ascomycota</taxon>
        <taxon>Pezizomycotina</taxon>
        <taxon>Dothideomycetes</taxon>
        <taxon>Pleosporomycetidae</taxon>
        <taxon>Pleosporales</taxon>
        <taxon>Pleosporineae</taxon>
        <taxon>Pleosporaceae</taxon>
        <taxon>Bipolaris</taxon>
    </lineage>
</organism>
<dbReference type="Proteomes" id="UP000054032">
    <property type="component" value="Unassembled WGS sequence"/>
</dbReference>
<feature type="region of interest" description="Disordered" evidence="1">
    <location>
        <begin position="19"/>
        <end position="45"/>
    </location>
</feature>
<feature type="non-terminal residue" evidence="2">
    <location>
        <position position="1"/>
    </location>
</feature>
<evidence type="ECO:0000256" key="1">
    <source>
        <dbReference type="SAM" id="MobiDB-lite"/>
    </source>
</evidence>
<dbReference type="GeneID" id="19126237"/>
<protein>
    <submittedName>
        <fullName evidence="2">Uncharacterized protein</fullName>
    </submittedName>
</protein>
<evidence type="ECO:0000313" key="3">
    <source>
        <dbReference type="Proteomes" id="UP000054032"/>
    </source>
</evidence>
<sequence length="91" mass="9643">LSPPPPHLVILAAAPLGLLIPPSRRSHPSQPSRSPRPSSLRTQPWGADVCTSRSAALPPATPVLCSHFLLCIQTRGMNDGHSHCTSPINTL</sequence>
<dbReference type="HOGENOM" id="CLU_2432770_0_0_1"/>
<dbReference type="KEGG" id="bor:COCMIDRAFT_83358"/>
<gene>
    <name evidence="2" type="ORF">COCMIDRAFT_83358</name>
</gene>
<reference evidence="2 3" key="1">
    <citation type="journal article" date="2013" name="PLoS Genet.">
        <title>Comparative genome structure, secondary metabolite, and effector coding capacity across Cochliobolus pathogens.</title>
        <authorList>
            <person name="Condon B.J."/>
            <person name="Leng Y."/>
            <person name="Wu D."/>
            <person name="Bushley K.E."/>
            <person name="Ohm R.A."/>
            <person name="Otillar R."/>
            <person name="Martin J."/>
            <person name="Schackwitz W."/>
            <person name="Grimwood J."/>
            <person name="MohdZainudin N."/>
            <person name="Xue C."/>
            <person name="Wang R."/>
            <person name="Manning V.A."/>
            <person name="Dhillon B."/>
            <person name="Tu Z.J."/>
            <person name="Steffenson B.J."/>
            <person name="Salamov A."/>
            <person name="Sun H."/>
            <person name="Lowry S."/>
            <person name="LaButti K."/>
            <person name="Han J."/>
            <person name="Copeland A."/>
            <person name="Lindquist E."/>
            <person name="Barry K."/>
            <person name="Schmutz J."/>
            <person name="Baker S.E."/>
            <person name="Ciuffetti L.M."/>
            <person name="Grigoriev I.V."/>
            <person name="Zhong S."/>
            <person name="Turgeon B.G."/>
        </authorList>
    </citation>
    <scope>NUCLEOTIDE SEQUENCE [LARGE SCALE GENOMIC DNA]</scope>
    <source>
        <strain evidence="2 3">ATCC 44560</strain>
    </source>
</reference>
<proteinExistence type="predicted"/>
<dbReference type="RefSeq" id="XP_007683558.1">
    <property type="nucleotide sequence ID" value="XM_007685368.1"/>
</dbReference>
<keyword evidence="3" id="KW-1185">Reference proteome</keyword>
<dbReference type="AlphaFoldDB" id="W6ZR00"/>
<accession>W6ZR00</accession>
<evidence type="ECO:0000313" key="2">
    <source>
        <dbReference type="EMBL" id="EUC49924.1"/>
    </source>
</evidence>
<dbReference type="EMBL" id="KI963927">
    <property type="protein sequence ID" value="EUC49924.1"/>
    <property type="molecule type" value="Genomic_DNA"/>
</dbReference>
<feature type="compositionally biased region" description="Low complexity" evidence="1">
    <location>
        <begin position="19"/>
        <end position="44"/>
    </location>
</feature>